<dbReference type="Pfam" id="PF15663">
    <property type="entry name" value="zf-CCCH_3"/>
    <property type="match status" value="1"/>
</dbReference>
<dbReference type="AlphaFoldDB" id="A0A8C3BGI3"/>
<proteinExistence type="predicted"/>
<evidence type="ECO:0000256" key="1">
    <source>
        <dbReference type="ARBA" id="ARBA00022723"/>
    </source>
</evidence>
<feature type="compositionally biased region" description="Low complexity" evidence="6">
    <location>
        <begin position="692"/>
        <end position="705"/>
    </location>
</feature>
<organism evidence="8 9">
    <name type="scientific">Cairina moschata</name>
    <name type="common">Muscovy duck</name>
    <dbReference type="NCBI Taxonomy" id="8855"/>
    <lineage>
        <taxon>Eukaryota</taxon>
        <taxon>Metazoa</taxon>
        <taxon>Chordata</taxon>
        <taxon>Craniata</taxon>
        <taxon>Vertebrata</taxon>
        <taxon>Euteleostomi</taxon>
        <taxon>Archelosauria</taxon>
        <taxon>Archosauria</taxon>
        <taxon>Dinosauria</taxon>
        <taxon>Saurischia</taxon>
        <taxon>Theropoda</taxon>
        <taxon>Coelurosauria</taxon>
        <taxon>Aves</taxon>
        <taxon>Neognathae</taxon>
        <taxon>Galloanserae</taxon>
        <taxon>Anseriformes</taxon>
        <taxon>Anatidae</taxon>
        <taxon>Anatinae</taxon>
        <taxon>Cairina</taxon>
    </lineage>
</organism>
<feature type="compositionally biased region" description="Basic and acidic residues" evidence="6">
    <location>
        <begin position="410"/>
        <end position="440"/>
    </location>
</feature>
<keyword evidence="4 5" id="KW-0862">Zinc</keyword>
<keyword evidence="9" id="KW-1185">Reference proteome</keyword>
<evidence type="ECO:0000256" key="6">
    <source>
        <dbReference type="SAM" id="MobiDB-lite"/>
    </source>
</evidence>
<feature type="region of interest" description="Disordered" evidence="6">
    <location>
        <begin position="309"/>
        <end position="630"/>
    </location>
</feature>
<protein>
    <recommendedName>
        <fullName evidence="7">C3H1-type domain-containing protein</fullName>
    </recommendedName>
</protein>
<feature type="compositionally biased region" description="Basic and acidic residues" evidence="6">
    <location>
        <begin position="449"/>
        <end position="477"/>
    </location>
</feature>
<dbReference type="FunFam" id="4.10.1000.10:FF:000024">
    <property type="entry name" value="Zinc finger CCCH domain-containing protein 11A"/>
    <property type="match status" value="1"/>
</dbReference>
<dbReference type="PANTHER" id="PTHR15725:SF14">
    <property type="entry name" value="ZINC FINGER CCCH DOMAIN-CONTAINING PROTEIN 11A"/>
    <property type="match status" value="1"/>
</dbReference>
<dbReference type="PANTHER" id="PTHR15725">
    <property type="entry name" value="ZN-FINGER, C-X8-C-X5-C-X3-H TYPE-CONTAINING"/>
    <property type="match status" value="1"/>
</dbReference>
<keyword evidence="3 5" id="KW-0863">Zinc-finger</keyword>
<feature type="compositionally biased region" description="Basic and acidic residues" evidence="6">
    <location>
        <begin position="670"/>
        <end position="681"/>
    </location>
</feature>
<name>A0A8C3BGI3_CAIMO</name>
<evidence type="ECO:0000313" key="8">
    <source>
        <dbReference type="Ensembl" id="ENSCMMP00000005456.1"/>
    </source>
</evidence>
<feature type="compositionally biased region" description="Polar residues" evidence="6">
    <location>
        <begin position="198"/>
        <end position="208"/>
    </location>
</feature>
<feature type="compositionally biased region" description="Low complexity" evidence="6">
    <location>
        <begin position="236"/>
        <end position="247"/>
    </location>
</feature>
<feature type="compositionally biased region" description="Polar residues" evidence="6">
    <location>
        <begin position="528"/>
        <end position="543"/>
    </location>
</feature>
<dbReference type="SMART" id="SM00356">
    <property type="entry name" value="ZnF_C3H1"/>
    <property type="match status" value="3"/>
</dbReference>
<feature type="zinc finger region" description="C3H1-type" evidence="5">
    <location>
        <begin position="31"/>
        <end position="57"/>
    </location>
</feature>
<reference evidence="8" key="2">
    <citation type="submission" date="2025-08" db="UniProtKB">
        <authorList>
            <consortium name="Ensembl"/>
        </authorList>
    </citation>
    <scope>IDENTIFICATION</scope>
</reference>
<feature type="compositionally biased region" description="Basic and acidic residues" evidence="6">
    <location>
        <begin position="510"/>
        <end position="520"/>
    </location>
</feature>
<feature type="compositionally biased region" description="Basic and acidic residues" evidence="6">
    <location>
        <begin position="216"/>
        <end position="226"/>
    </location>
</feature>
<feature type="compositionally biased region" description="Basic and acidic residues" evidence="6">
    <location>
        <begin position="344"/>
        <end position="390"/>
    </location>
</feature>
<feature type="domain" description="C3H1-type" evidence="7">
    <location>
        <begin position="2"/>
        <end position="29"/>
    </location>
</feature>
<feature type="compositionally biased region" description="Polar residues" evidence="6">
    <location>
        <begin position="593"/>
        <end position="604"/>
    </location>
</feature>
<feature type="compositionally biased region" description="Basic residues" evidence="6">
    <location>
        <begin position="616"/>
        <end position="626"/>
    </location>
</feature>
<dbReference type="Proteomes" id="UP000694556">
    <property type="component" value="Chromosome 27"/>
</dbReference>
<dbReference type="Gene3D" id="4.10.1000.10">
    <property type="entry name" value="Zinc finger, CCCH-type"/>
    <property type="match status" value="1"/>
</dbReference>
<reference evidence="8" key="3">
    <citation type="submission" date="2025-09" db="UniProtKB">
        <authorList>
            <consortium name="Ensembl"/>
        </authorList>
    </citation>
    <scope>IDENTIFICATION</scope>
</reference>
<dbReference type="PROSITE" id="PS50103">
    <property type="entry name" value="ZF_C3H1"/>
    <property type="match status" value="2"/>
</dbReference>
<feature type="region of interest" description="Disordered" evidence="6">
    <location>
        <begin position="142"/>
        <end position="250"/>
    </location>
</feature>
<feature type="region of interest" description="Disordered" evidence="6">
    <location>
        <begin position="648"/>
        <end position="720"/>
    </location>
</feature>
<dbReference type="InterPro" id="IPR041686">
    <property type="entry name" value="Znf-CCCH_3"/>
</dbReference>
<reference evidence="8" key="1">
    <citation type="submission" date="2018-09" db="EMBL/GenBank/DDBJ databases">
        <title>Common duck and Muscovy duck high density SNP chip.</title>
        <authorList>
            <person name="Vignal A."/>
            <person name="Thebault N."/>
            <person name="Warren W.C."/>
        </authorList>
    </citation>
    <scope>NUCLEOTIDE SEQUENCE [LARGE SCALE GENOMIC DNA]</scope>
</reference>
<accession>A0A8C3BGI3</accession>
<evidence type="ECO:0000259" key="7">
    <source>
        <dbReference type="PROSITE" id="PS50103"/>
    </source>
</evidence>
<feature type="domain" description="C3H1-type" evidence="7">
    <location>
        <begin position="31"/>
        <end position="57"/>
    </location>
</feature>
<dbReference type="InterPro" id="IPR000571">
    <property type="entry name" value="Znf_CCCH"/>
</dbReference>
<feature type="zinc finger region" description="C3H1-type" evidence="5">
    <location>
        <begin position="2"/>
        <end position="29"/>
    </location>
</feature>
<dbReference type="Ensembl" id="ENSCMMT00000006046.1">
    <property type="protein sequence ID" value="ENSCMMP00000005456.1"/>
    <property type="gene ID" value="ENSCMMG00000003440.1"/>
</dbReference>
<evidence type="ECO:0000256" key="2">
    <source>
        <dbReference type="ARBA" id="ARBA00022737"/>
    </source>
</evidence>
<dbReference type="GO" id="GO:0016973">
    <property type="term" value="P:poly(A)+ mRNA export from nucleus"/>
    <property type="evidence" value="ECO:0007669"/>
    <property type="project" value="TreeGrafter"/>
</dbReference>
<evidence type="ECO:0000256" key="4">
    <source>
        <dbReference type="ARBA" id="ARBA00022833"/>
    </source>
</evidence>
<sequence>MSKQGDDCYFYFYSTCTKGDKCAYRHCEAALGNETVCTLWQEGRCFRNVCRFRHMEIDKKRSEIPCYWENQPGGCQKANCAFHHAKGRYIDGQFLPPSKTTLPSPPESADDDLKVAQMSLQQNKLSVQSNPSPQLRGVMKVENSENVPSPTHPPVVINAADDDEDDDDQLSEEGEETKTPVQQPAAEGKNGLRVISTRKGSSTTTKEGSLNFGIKTLEEIKSQKMKEKNKRHGEGSSRSSRPSVDSVIFPAPEKENVRTVVRTVTLSSKEGEEPVVRLDLADKQGKRKASAADVSTVPVKRSLAERLGKKVEVPGNADKAPKRGTVQVPKSLKDRLGLPPKQTSTERGKAAKPMGEIHVKTLEEIRRERALQRRETQAKAEAERHGKTEDSSSGARPAHAGRIKTFSEALSEKKNNRLVEEKKKAGESHTKIKIQGESKKQVALSGKGQAKEPAGKVKPEGEVRVKTLEEIKREKALRMQQSEGNVPAPSAQPGPAPAEQKSLRSTKPTAPEKEEKKAVELNRPFPKLSSTSDVQPAQQSGTRKCQVKSGEEGLWEKRQQREQQEKFRKEEAVVESTAGNFDTEPAGKEAAQFQDQEAKTNFTMKSAKPSDGKVTFPKKKALKRKAPGSYPSAVAAVKPLTAYDADMMGPPAKRAAMDVPDMLERVPATRPEENPRNRPEAHLGSQERSVEQVEVSSSTSASSQLEEARTRRLSSAGNAPLSADEDFEKLLWEISGGRLEAEIDLDPGKDEDDLLLELSKMIDS</sequence>
<feature type="compositionally biased region" description="Acidic residues" evidence="6">
    <location>
        <begin position="160"/>
        <end position="175"/>
    </location>
</feature>
<feature type="compositionally biased region" description="Basic and acidic residues" evidence="6">
    <location>
        <begin position="549"/>
        <end position="572"/>
    </location>
</feature>
<keyword evidence="1 5" id="KW-0479">Metal-binding</keyword>
<keyword evidence="2" id="KW-0677">Repeat</keyword>
<evidence type="ECO:0000256" key="3">
    <source>
        <dbReference type="ARBA" id="ARBA00022771"/>
    </source>
</evidence>
<evidence type="ECO:0000256" key="5">
    <source>
        <dbReference type="PROSITE-ProRule" id="PRU00723"/>
    </source>
</evidence>
<dbReference type="GO" id="GO:0008270">
    <property type="term" value="F:zinc ion binding"/>
    <property type="evidence" value="ECO:0007669"/>
    <property type="project" value="UniProtKB-KW"/>
</dbReference>
<evidence type="ECO:0000313" key="9">
    <source>
        <dbReference type="Proteomes" id="UP000694556"/>
    </source>
</evidence>